<dbReference type="InterPro" id="IPR011333">
    <property type="entry name" value="SKP1/BTB/POZ_sf"/>
</dbReference>
<dbReference type="VEuPathDB" id="FungiDB:CC1G_04940"/>
<name>A8PFM3_COPC7</name>
<keyword evidence="2" id="KW-1185">Reference proteome</keyword>
<accession>A8PFM3</accession>
<proteinExistence type="predicted"/>
<dbReference type="SUPFAM" id="SSF81382">
    <property type="entry name" value="Skp1 dimerisation domain-like"/>
    <property type="match status" value="1"/>
</dbReference>
<dbReference type="GeneID" id="6017764"/>
<protein>
    <recommendedName>
        <fullName evidence="3">SKP1 component POZ domain-containing protein</fullName>
    </recommendedName>
</protein>
<evidence type="ECO:0008006" key="3">
    <source>
        <dbReference type="Google" id="ProtNLM"/>
    </source>
</evidence>
<sequence length="154" mass="17375">MTELILQTDSGYLLVVDANDARESLTLRHTLEDSAYSGEVFVIPSSTDDALREAFRYIRHHRGHNCSPVNPGDPYCPFDQAFIERSTQQVLELLEVADFLNIVPLLDLIGFKLASIAVSVPMTDFVKFFNLASHDDPEQMYIRVETGGFKLLHD</sequence>
<dbReference type="InterPro" id="IPR036296">
    <property type="entry name" value="SKP1-like_dim_sf"/>
</dbReference>
<dbReference type="STRING" id="240176.A8PFM3"/>
<organism evidence="1 2">
    <name type="scientific">Coprinopsis cinerea (strain Okayama-7 / 130 / ATCC MYA-4618 / FGSC 9003)</name>
    <name type="common">Inky cap fungus</name>
    <name type="synonym">Hormographiella aspergillata</name>
    <dbReference type="NCBI Taxonomy" id="240176"/>
    <lineage>
        <taxon>Eukaryota</taxon>
        <taxon>Fungi</taxon>
        <taxon>Dikarya</taxon>
        <taxon>Basidiomycota</taxon>
        <taxon>Agaricomycotina</taxon>
        <taxon>Agaricomycetes</taxon>
        <taxon>Agaricomycetidae</taxon>
        <taxon>Agaricales</taxon>
        <taxon>Agaricineae</taxon>
        <taxon>Psathyrellaceae</taxon>
        <taxon>Coprinopsis</taxon>
    </lineage>
</organism>
<gene>
    <name evidence="1" type="ORF">CC1G_04940</name>
</gene>
<dbReference type="InParanoid" id="A8PFM3"/>
<reference evidence="1 2" key="1">
    <citation type="journal article" date="2010" name="Proc. Natl. Acad. Sci. U.S.A.">
        <title>Insights into evolution of multicellular fungi from the assembled chromosomes of the mushroom Coprinopsis cinerea (Coprinus cinereus).</title>
        <authorList>
            <person name="Stajich J.E."/>
            <person name="Wilke S.K."/>
            <person name="Ahren D."/>
            <person name="Au C.H."/>
            <person name="Birren B.W."/>
            <person name="Borodovsky M."/>
            <person name="Burns C."/>
            <person name="Canback B."/>
            <person name="Casselton L.A."/>
            <person name="Cheng C.K."/>
            <person name="Deng J."/>
            <person name="Dietrich F.S."/>
            <person name="Fargo D.C."/>
            <person name="Farman M.L."/>
            <person name="Gathman A.C."/>
            <person name="Goldberg J."/>
            <person name="Guigo R."/>
            <person name="Hoegger P.J."/>
            <person name="Hooker J.B."/>
            <person name="Huggins A."/>
            <person name="James T.Y."/>
            <person name="Kamada T."/>
            <person name="Kilaru S."/>
            <person name="Kodira C."/>
            <person name="Kues U."/>
            <person name="Kupfer D."/>
            <person name="Kwan H.S."/>
            <person name="Lomsadze A."/>
            <person name="Li W."/>
            <person name="Lilly W.W."/>
            <person name="Ma L.J."/>
            <person name="Mackey A.J."/>
            <person name="Manning G."/>
            <person name="Martin F."/>
            <person name="Muraguchi H."/>
            <person name="Natvig D.O."/>
            <person name="Palmerini H."/>
            <person name="Ramesh M.A."/>
            <person name="Rehmeyer C.J."/>
            <person name="Roe B.A."/>
            <person name="Shenoy N."/>
            <person name="Stanke M."/>
            <person name="Ter-Hovhannisyan V."/>
            <person name="Tunlid A."/>
            <person name="Velagapudi R."/>
            <person name="Vision T.J."/>
            <person name="Zeng Q."/>
            <person name="Zolan M.E."/>
            <person name="Pukkila P.J."/>
        </authorList>
    </citation>
    <scope>NUCLEOTIDE SEQUENCE [LARGE SCALE GENOMIC DNA]</scope>
    <source>
        <strain evidence="2">Okayama-7 / 130 / ATCC MYA-4618 / FGSC 9003</strain>
    </source>
</reference>
<dbReference type="KEGG" id="cci:CC1G_04940"/>
<dbReference type="GO" id="GO:0006511">
    <property type="term" value="P:ubiquitin-dependent protein catabolic process"/>
    <property type="evidence" value="ECO:0007669"/>
    <property type="project" value="InterPro"/>
</dbReference>
<dbReference type="RefSeq" id="XP_001841096.1">
    <property type="nucleotide sequence ID" value="XM_001841044.1"/>
</dbReference>
<dbReference type="Proteomes" id="UP000001861">
    <property type="component" value="Unassembled WGS sequence"/>
</dbReference>
<dbReference type="AlphaFoldDB" id="A8PFM3"/>
<comment type="caution">
    <text evidence="1">The sequence shown here is derived from an EMBL/GenBank/DDBJ whole genome shotgun (WGS) entry which is preliminary data.</text>
</comment>
<evidence type="ECO:0000313" key="2">
    <source>
        <dbReference type="Proteomes" id="UP000001861"/>
    </source>
</evidence>
<dbReference type="EMBL" id="AACS02000002">
    <property type="protein sequence ID" value="EAU80830.1"/>
    <property type="molecule type" value="Genomic_DNA"/>
</dbReference>
<evidence type="ECO:0000313" key="1">
    <source>
        <dbReference type="EMBL" id="EAU80830.1"/>
    </source>
</evidence>
<dbReference type="Gene3D" id="3.30.710.10">
    <property type="entry name" value="Potassium Channel Kv1.1, Chain A"/>
    <property type="match status" value="1"/>
</dbReference>